<sequence>MLLLALVALPTAAGAKRPLPPTGELLLDMAEPVIETKIGDVKLRLRVALDQKRLIELNPDAVERLKADPPSRRFRFENGLDAYVGREPLPSIEATAPIKLNGRKMLVTLSSHGRPCCAGVDGEIGIGLLPYATIRFVRAGQAPADRSADFLIDDNDVHGPQASVPVGRRSINILFSLERPESFASSSAGAILAREYGGKLTDGGRMVAAFGIERPISMLRFRQPAPVAGFVYKNLPVRTADFAGREEFPSDPDDPDDIVVKRRVKQQDAWPVVMIGRDRTDRCSEALYDTIAKRLTLRCSGILD</sequence>
<dbReference type="Proteomes" id="UP000218934">
    <property type="component" value="Unassembled WGS sequence"/>
</dbReference>
<name>A0A2A4FU98_9SPHN</name>
<evidence type="ECO:0000313" key="2">
    <source>
        <dbReference type="Proteomes" id="UP000218934"/>
    </source>
</evidence>
<keyword evidence="2" id="KW-1185">Reference proteome</keyword>
<proteinExistence type="predicted"/>
<comment type="caution">
    <text evidence="1">The sequence shown here is derived from an EMBL/GenBank/DDBJ whole genome shotgun (WGS) entry which is preliminary data.</text>
</comment>
<organism evidence="1 2">
    <name type="scientific">Rhizorhabdus dicambivorans</name>
    <dbReference type="NCBI Taxonomy" id="1850238"/>
    <lineage>
        <taxon>Bacteria</taxon>
        <taxon>Pseudomonadati</taxon>
        <taxon>Pseudomonadota</taxon>
        <taxon>Alphaproteobacteria</taxon>
        <taxon>Sphingomonadales</taxon>
        <taxon>Sphingomonadaceae</taxon>
        <taxon>Rhizorhabdus</taxon>
    </lineage>
</organism>
<reference evidence="1 2" key="1">
    <citation type="submission" date="2017-09" db="EMBL/GenBank/DDBJ databases">
        <title>The Catabolism of 3,6-Dichlorosalicylic acid is Initiated by the Cytochrome P450 Monooxygenase DsmABC in Rhizorhabdus dicambivorans Ndbn-20.</title>
        <authorList>
            <person name="Na L."/>
        </authorList>
    </citation>
    <scope>NUCLEOTIDE SEQUENCE [LARGE SCALE GENOMIC DNA]</scope>
    <source>
        <strain evidence="1 2">Ndbn-20m</strain>
    </source>
</reference>
<dbReference type="AlphaFoldDB" id="A0A2A4FU98"/>
<protein>
    <submittedName>
        <fullName evidence="1">Uncharacterized protein</fullName>
    </submittedName>
</protein>
<evidence type="ECO:0000313" key="1">
    <source>
        <dbReference type="EMBL" id="PCE40971.1"/>
    </source>
</evidence>
<accession>A0A2A4FU98</accession>
<dbReference type="KEGG" id="rdi:CMV14_15470"/>
<dbReference type="EMBL" id="NWUF01000020">
    <property type="protein sequence ID" value="PCE40971.1"/>
    <property type="molecule type" value="Genomic_DNA"/>
</dbReference>
<gene>
    <name evidence="1" type="ORF">COO09_17380</name>
</gene>